<dbReference type="PANTHER" id="PTHR13489">
    <property type="entry name" value="MINI-CHROMOSOME MAINTENANCE COMPLEX-BINDING PROTEIN"/>
    <property type="match status" value="1"/>
</dbReference>
<evidence type="ECO:0000313" key="4">
    <source>
        <dbReference type="EMBL" id="CAD1833078.1"/>
    </source>
</evidence>
<feature type="compositionally biased region" description="Polar residues" evidence="3">
    <location>
        <begin position="197"/>
        <end position="208"/>
    </location>
</feature>
<feature type="region of interest" description="Disordered" evidence="3">
    <location>
        <begin position="159"/>
        <end position="208"/>
    </location>
</feature>
<dbReference type="Pfam" id="PF09739">
    <property type="entry name" value="MCM_bind"/>
    <property type="match status" value="2"/>
</dbReference>
<dbReference type="GO" id="GO:0003682">
    <property type="term" value="F:chromatin binding"/>
    <property type="evidence" value="ECO:0007669"/>
    <property type="project" value="TreeGrafter"/>
</dbReference>
<feature type="compositionally biased region" description="Acidic residues" evidence="3">
    <location>
        <begin position="172"/>
        <end position="181"/>
    </location>
</feature>
<evidence type="ECO:0000256" key="3">
    <source>
        <dbReference type="SAM" id="MobiDB-lite"/>
    </source>
</evidence>
<dbReference type="InterPro" id="IPR019140">
    <property type="entry name" value="MCM_complex-bd"/>
</dbReference>
<keyword evidence="2" id="KW-0539">Nucleus</keyword>
<gene>
    <name evidence="4" type="ORF">CB5_LOCUS16289</name>
</gene>
<evidence type="ECO:0000256" key="1">
    <source>
        <dbReference type="ARBA" id="ARBA00004123"/>
    </source>
</evidence>
<name>A0A6V7PQY8_ANACO</name>
<evidence type="ECO:0000256" key="2">
    <source>
        <dbReference type="ARBA" id="ARBA00023242"/>
    </source>
</evidence>
<evidence type="ECO:0008006" key="5">
    <source>
        <dbReference type="Google" id="ProtNLM"/>
    </source>
</evidence>
<sequence length="668" mass="74448">MVGLAYDFVANPLGAVRLSFEKAVASSPSDADPTVAFRGKDWGAIDLFRDFLFEQGGLSQVPVLDASTHKWIQPNTLVRFRGMVQDMLGNEFYIGAFKDGPTWRTNKFRDLSSFPMPPSCETLLWERHLFHCVPVPGQNSWTLESSPSPTARNMSSCLTFQHREKRRRDGDVDAVELDASDGDSSCSKKQKEDVNPSFVSSSSNDWRNHNNVSEPMKGDHAFPENTLSCLVKVYDMPESQFKLNDVIEFIGIYTYDPELVITKDDSDDMMYDFMEDAVAHLPSSKVPRLHCLVCKKLAAQDFPPSSHAVEPLPHVVKSIRESLLGHLTAVLGNDGLAAQFLLLHLLSRVRARVDLIAVGKLSLNLTSFTRESVSIFGNELTSAIQNLLPYTQAIPLTVEYLNTATLQPRKDNQTGRLVMGALQLAQGTHLTIDETNMQCGTLNSKALRMQLEMAADVQLLVLSEGKSNILPADLVLPFRPTTVSAVNAGAEELQSWRWYLATVRSLPSSSEPEISKMLENEMVDAMREDRSLGSTDLNRLLTMAQLTSASFGEKCLSLEHWRMVKELERLRKESKRLGKKTKARERELWLSNGEWVAREEAGPRPSPSPDGSAFIKCERCDRVVAIALLDMHECESNAGFGLKGRRGGKEALMLGAQDQPRSPFCCFM</sequence>
<proteinExistence type="predicted"/>
<dbReference type="GO" id="GO:0005634">
    <property type="term" value="C:nucleus"/>
    <property type="evidence" value="ECO:0007669"/>
    <property type="project" value="UniProtKB-SubCell"/>
</dbReference>
<dbReference type="AlphaFoldDB" id="A0A6V7PQY8"/>
<reference evidence="4" key="1">
    <citation type="submission" date="2020-07" db="EMBL/GenBank/DDBJ databases">
        <authorList>
            <person name="Lin J."/>
        </authorList>
    </citation>
    <scope>NUCLEOTIDE SEQUENCE</scope>
</reference>
<comment type="subcellular location">
    <subcellularLocation>
        <location evidence="1">Nucleus</location>
    </subcellularLocation>
</comment>
<protein>
    <recommendedName>
        <fullName evidence="5">Mini-chromosome maintenance complex-binding protein</fullName>
    </recommendedName>
</protein>
<accession>A0A6V7PQY8</accession>
<dbReference type="EMBL" id="LR862151">
    <property type="protein sequence ID" value="CAD1833078.1"/>
    <property type="molecule type" value="Genomic_DNA"/>
</dbReference>
<dbReference type="PANTHER" id="PTHR13489:SF0">
    <property type="entry name" value="MINI-CHROMOSOME MAINTENANCE COMPLEX-BINDING PROTEIN"/>
    <property type="match status" value="1"/>
</dbReference>
<dbReference type="GO" id="GO:0006261">
    <property type="term" value="P:DNA-templated DNA replication"/>
    <property type="evidence" value="ECO:0007669"/>
    <property type="project" value="TreeGrafter"/>
</dbReference>
<organism evidence="4">
    <name type="scientific">Ananas comosus var. bracteatus</name>
    <name type="common">red pineapple</name>
    <dbReference type="NCBI Taxonomy" id="296719"/>
    <lineage>
        <taxon>Eukaryota</taxon>
        <taxon>Viridiplantae</taxon>
        <taxon>Streptophyta</taxon>
        <taxon>Embryophyta</taxon>
        <taxon>Tracheophyta</taxon>
        <taxon>Spermatophyta</taxon>
        <taxon>Magnoliopsida</taxon>
        <taxon>Liliopsida</taxon>
        <taxon>Poales</taxon>
        <taxon>Bromeliaceae</taxon>
        <taxon>Bromelioideae</taxon>
        <taxon>Ananas</taxon>
    </lineage>
</organism>